<sequence>MFSQRAAASAATSSAQLQPPHPCPNVAISCLVVDFLLSMLTLMLFTYHQVKQNLKLSQPSNVVAGAVEGGAHHTGGALDASSPPTAPAQDITTSTFTTFTTSQSCHSLLDSVVVPHQPLECHA</sequence>
<dbReference type="AlphaFoldDB" id="A0A6A0AMR5"/>
<feature type="non-terminal residue" evidence="2">
    <location>
        <position position="123"/>
    </location>
</feature>
<gene>
    <name evidence="2" type="ORF">HaLaN_32392</name>
</gene>
<reference evidence="2 3" key="1">
    <citation type="submission" date="2020-02" db="EMBL/GenBank/DDBJ databases">
        <title>Draft genome sequence of Haematococcus lacustris strain NIES-144.</title>
        <authorList>
            <person name="Morimoto D."/>
            <person name="Nakagawa S."/>
            <person name="Yoshida T."/>
            <person name="Sawayama S."/>
        </authorList>
    </citation>
    <scope>NUCLEOTIDE SEQUENCE [LARGE SCALE GENOMIC DNA]</scope>
    <source>
        <strain evidence="2 3">NIES-144</strain>
    </source>
</reference>
<proteinExistence type="predicted"/>
<keyword evidence="1" id="KW-0472">Membrane</keyword>
<keyword evidence="3" id="KW-1185">Reference proteome</keyword>
<feature type="transmembrane region" description="Helical" evidence="1">
    <location>
        <begin position="26"/>
        <end position="47"/>
    </location>
</feature>
<accession>A0A6A0AMR5</accession>
<organism evidence="2 3">
    <name type="scientific">Haematococcus lacustris</name>
    <name type="common">Green alga</name>
    <name type="synonym">Haematococcus pluvialis</name>
    <dbReference type="NCBI Taxonomy" id="44745"/>
    <lineage>
        <taxon>Eukaryota</taxon>
        <taxon>Viridiplantae</taxon>
        <taxon>Chlorophyta</taxon>
        <taxon>core chlorophytes</taxon>
        <taxon>Chlorophyceae</taxon>
        <taxon>CS clade</taxon>
        <taxon>Chlamydomonadales</taxon>
        <taxon>Haematococcaceae</taxon>
        <taxon>Haematococcus</taxon>
    </lineage>
</organism>
<keyword evidence="1" id="KW-0812">Transmembrane</keyword>
<name>A0A6A0AMR5_HAELA</name>
<evidence type="ECO:0000256" key="1">
    <source>
        <dbReference type="SAM" id="Phobius"/>
    </source>
</evidence>
<dbReference type="EMBL" id="BLLF01007707">
    <property type="protein sequence ID" value="GFH33077.1"/>
    <property type="molecule type" value="Genomic_DNA"/>
</dbReference>
<feature type="non-terminal residue" evidence="2">
    <location>
        <position position="1"/>
    </location>
</feature>
<protein>
    <submittedName>
        <fullName evidence="2">Uncharacterized protein</fullName>
    </submittedName>
</protein>
<dbReference type="Proteomes" id="UP000485058">
    <property type="component" value="Unassembled WGS sequence"/>
</dbReference>
<evidence type="ECO:0000313" key="3">
    <source>
        <dbReference type="Proteomes" id="UP000485058"/>
    </source>
</evidence>
<evidence type="ECO:0000313" key="2">
    <source>
        <dbReference type="EMBL" id="GFH33077.1"/>
    </source>
</evidence>
<comment type="caution">
    <text evidence="2">The sequence shown here is derived from an EMBL/GenBank/DDBJ whole genome shotgun (WGS) entry which is preliminary data.</text>
</comment>
<keyword evidence="1" id="KW-1133">Transmembrane helix</keyword>
<dbReference type="PROSITE" id="PS51257">
    <property type="entry name" value="PROKAR_LIPOPROTEIN"/>
    <property type="match status" value="1"/>
</dbReference>